<dbReference type="AlphaFoldDB" id="A0A0A9FW75"/>
<reference evidence="1" key="1">
    <citation type="submission" date="2014-09" db="EMBL/GenBank/DDBJ databases">
        <authorList>
            <person name="Magalhaes I.L.F."/>
            <person name="Oliveira U."/>
            <person name="Santos F.R."/>
            <person name="Vidigal T.H.D.A."/>
            <person name="Brescovit A.D."/>
            <person name="Santos A.J."/>
        </authorList>
    </citation>
    <scope>NUCLEOTIDE SEQUENCE</scope>
    <source>
        <tissue evidence="1">Shoot tissue taken approximately 20 cm above the soil surface</tissue>
    </source>
</reference>
<reference evidence="1" key="2">
    <citation type="journal article" date="2015" name="Data Brief">
        <title>Shoot transcriptome of the giant reed, Arundo donax.</title>
        <authorList>
            <person name="Barrero R.A."/>
            <person name="Guerrero F.D."/>
            <person name="Moolhuijzen P."/>
            <person name="Goolsby J.A."/>
            <person name="Tidwell J."/>
            <person name="Bellgard S.E."/>
            <person name="Bellgard M.I."/>
        </authorList>
    </citation>
    <scope>NUCLEOTIDE SEQUENCE</scope>
    <source>
        <tissue evidence="1">Shoot tissue taken approximately 20 cm above the soil surface</tissue>
    </source>
</reference>
<organism evidence="1">
    <name type="scientific">Arundo donax</name>
    <name type="common">Giant reed</name>
    <name type="synonym">Donax arundinaceus</name>
    <dbReference type="NCBI Taxonomy" id="35708"/>
    <lineage>
        <taxon>Eukaryota</taxon>
        <taxon>Viridiplantae</taxon>
        <taxon>Streptophyta</taxon>
        <taxon>Embryophyta</taxon>
        <taxon>Tracheophyta</taxon>
        <taxon>Spermatophyta</taxon>
        <taxon>Magnoliopsida</taxon>
        <taxon>Liliopsida</taxon>
        <taxon>Poales</taxon>
        <taxon>Poaceae</taxon>
        <taxon>PACMAD clade</taxon>
        <taxon>Arundinoideae</taxon>
        <taxon>Arundineae</taxon>
        <taxon>Arundo</taxon>
    </lineage>
</organism>
<accession>A0A0A9FW75</accession>
<name>A0A0A9FW75_ARUDO</name>
<evidence type="ECO:0000313" key="1">
    <source>
        <dbReference type="EMBL" id="JAE15499.1"/>
    </source>
</evidence>
<sequence>MHCSSKFNICSRCVAEPSKLNWLKCTLPFLTSQATKHT</sequence>
<dbReference type="EMBL" id="GBRH01182397">
    <property type="protein sequence ID" value="JAE15499.1"/>
    <property type="molecule type" value="Transcribed_RNA"/>
</dbReference>
<proteinExistence type="predicted"/>
<protein>
    <submittedName>
        <fullName evidence="1">Uncharacterized protein</fullName>
    </submittedName>
</protein>